<dbReference type="PANTHER" id="PTHR43097:SF4">
    <property type="entry name" value="GLUTAMINE--TRNA LIGASE"/>
    <property type="match status" value="1"/>
</dbReference>
<dbReference type="InterPro" id="IPR020059">
    <property type="entry name" value="Glu/Gln-tRNA-synth_Ib_codon-bd"/>
</dbReference>
<accession>A0ABR0K897</accession>
<dbReference type="Gene3D" id="3.40.50.620">
    <property type="entry name" value="HUPs"/>
    <property type="match status" value="1"/>
</dbReference>
<keyword evidence="3 9" id="KW-0436">Ligase</keyword>
<evidence type="ECO:0000256" key="9">
    <source>
        <dbReference type="RuleBase" id="RU363037"/>
    </source>
</evidence>
<feature type="domain" description="tRNA synthetases class I (E and Q) anti-codon binding" evidence="13">
    <location>
        <begin position="534"/>
        <end position="593"/>
    </location>
</feature>
<dbReference type="EMBL" id="JAVRRG010000067">
    <property type="protein sequence ID" value="KAK5091908.1"/>
    <property type="molecule type" value="Genomic_DNA"/>
</dbReference>
<evidence type="ECO:0000313" key="15">
    <source>
        <dbReference type="Proteomes" id="UP001345013"/>
    </source>
</evidence>
<evidence type="ECO:0000259" key="12">
    <source>
        <dbReference type="Pfam" id="PF03950"/>
    </source>
</evidence>
<evidence type="ECO:0000256" key="2">
    <source>
        <dbReference type="ARBA" id="ARBA00012836"/>
    </source>
</evidence>
<feature type="compositionally biased region" description="Low complexity" evidence="10">
    <location>
        <begin position="66"/>
        <end position="75"/>
    </location>
</feature>
<dbReference type="InterPro" id="IPR001412">
    <property type="entry name" value="aa-tRNA-synth_I_CS"/>
</dbReference>
<dbReference type="InterPro" id="IPR050132">
    <property type="entry name" value="Gln/Glu-tRNA_Ligase"/>
</dbReference>
<dbReference type="InterPro" id="IPR004514">
    <property type="entry name" value="Gln-tRNA-synth"/>
</dbReference>
<proteinExistence type="inferred from homology"/>
<feature type="region of interest" description="Disordered" evidence="10">
    <location>
        <begin position="1"/>
        <end position="81"/>
    </location>
</feature>
<dbReference type="InterPro" id="IPR020056">
    <property type="entry name" value="Rbsml_bL25/Gln-tRNA_synth_N"/>
</dbReference>
<dbReference type="EC" id="6.1.1.18" evidence="2"/>
<dbReference type="InterPro" id="IPR011035">
    <property type="entry name" value="Ribosomal_bL25/Gln-tRNA_synth"/>
</dbReference>
<dbReference type="Proteomes" id="UP001345013">
    <property type="component" value="Unassembled WGS sequence"/>
</dbReference>
<evidence type="ECO:0000256" key="6">
    <source>
        <dbReference type="ARBA" id="ARBA00022917"/>
    </source>
</evidence>
<dbReference type="NCBIfam" id="TIGR00440">
    <property type="entry name" value="glnS"/>
    <property type="match status" value="1"/>
</dbReference>
<feature type="domain" description="Glutamyl/glutaminyl-tRNA synthetase class Ib catalytic" evidence="11">
    <location>
        <begin position="102"/>
        <end position="414"/>
    </location>
</feature>
<keyword evidence="15" id="KW-1185">Reference proteome</keyword>
<protein>
    <recommendedName>
        <fullName evidence="2">glutamine--tRNA ligase</fullName>
        <ecNumber evidence="2">6.1.1.18</ecNumber>
    </recommendedName>
</protein>
<reference evidence="14 15" key="1">
    <citation type="submission" date="2023-08" db="EMBL/GenBank/DDBJ databases">
        <title>Black Yeasts Isolated from many extreme environments.</title>
        <authorList>
            <person name="Coleine C."/>
            <person name="Stajich J.E."/>
            <person name="Selbmann L."/>
        </authorList>
    </citation>
    <scope>NUCLEOTIDE SEQUENCE [LARGE SCALE GENOMIC DNA]</scope>
    <source>
        <strain evidence="14 15">CCFEE 5885</strain>
    </source>
</reference>
<feature type="compositionally biased region" description="Basic and acidic residues" evidence="10">
    <location>
        <begin position="42"/>
        <end position="59"/>
    </location>
</feature>
<dbReference type="PRINTS" id="PR00987">
    <property type="entry name" value="TRNASYNTHGLU"/>
</dbReference>
<dbReference type="Gene3D" id="2.40.240.10">
    <property type="entry name" value="Ribosomal Protein L25, Chain P"/>
    <property type="match status" value="2"/>
</dbReference>
<sequence>MAEQNGDSSMADKVKDTVGDAMEMAEEALPTRSKKSKKKDKKAAEKAAKKEQYAKEAKATPKKAPAKPANEQQAAMPTRDPDAMFKEGWLDEVRKERPEPDVYTRFPPEPNGYLHIGHSKAIAVNFGFARYHGGKCYLRFDDTNPEAEEEKFFTAIEDIIRWLGFKPYQITYSSDNFDKLYDLAEQLIHRDGAYVCHCTDEQIKDQRGGTDEKNKHPRFGCKHRDRPIEESLAEFRAMKEGKYKPREAFLRMKQDDFVTGNPQMWDLAAYRIIDQPHHRTGTKWKIYPTYDFTHCLCDSFEHITHSLCTVEFINSRESYEWLCDKVEVYKPMQREYGRLNLTGTVLSKRKIARLVKEGKVFDWDDPRLYTLVALRRRGVPPGAILSFVNELGVTTARSNIQTVRFESSIRKYLEMTVPRLMVITDPIKVTIDNLPEDYEEEVENAFGPKNVEMGSHQMPFTRTVYIERDDFRETASKDFFRLAPGASVGLLKVTYPIICTSFEKDNATGLVTEIHATYDKPAEGETFKKPKAYIHWVAESSKHSSPIKVEARVFNSLFKSDNPEAVEPNFMVDIREDSLVTYPNALAEVGLTEIRRRAPWPEEAGEANGEVKPGPESVRFQAMRVGYFCVDRETTAEKIILNRIVGLKEDAGKGGA</sequence>
<feature type="domain" description="Glutamyl/glutaminyl-tRNA synthetase class Ib anti-codon binding" evidence="12">
    <location>
        <begin position="418"/>
        <end position="519"/>
    </location>
</feature>
<dbReference type="PANTHER" id="PTHR43097">
    <property type="entry name" value="GLUTAMINE-TRNA LIGASE"/>
    <property type="match status" value="1"/>
</dbReference>
<comment type="catalytic activity">
    <reaction evidence="8">
        <text>tRNA(Gln) + L-glutamine + ATP = L-glutaminyl-tRNA(Gln) + AMP + diphosphate</text>
        <dbReference type="Rhea" id="RHEA:20121"/>
        <dbReference type="Rhea" id="RHEA-COMP:9662"/>
        <dbReference type="Rhea" id="RHEA-COMP:9681"/>
        <dbReference type="ChEBI" id="CHEBI:30616"/>
        <dbReference type="ChEBI" id="CHEBI:33019"/>
        <dbReference type="ChEBI" id="CHEBI:58359"/>
        <dbReference type="ChEBI" id="CHEBI:78442"/>
        <dbReference type="ChEBI" id="CHEBI:78521"/>
        <dbReference type="ChEBI" id="CHEBI:456215"/>
        <dbReference type="EC" id="6.1.1.18"/>
    </reaction>
</comment>
<evidence type="ECO:0000256" key="3">
    <source>
        <dbReference type="ARBA" id="ARBA00022598"/>
    </source>
</evidence>
<comment type="similarity">
    <text evidence="1 9">Belongs to the class-I aminoacyl-tRNA synthetase family.</text>
</comment>
<keyword evidence="4 9" id="KW-0547">Nucleotide-binding</keyword>
<evidence type="ECO:0000256" key="8">
    <source>
        <dbReference type="ARBA" id="ARBA00048270"/>
    </source>
</evidence>
<organism evidence="14 15">
    <name type="scientific">Lithohypha guttulata</name>
    <dbReference type="NCBI Taxonomy" id="1690604"/>
    <lineage>
        <taxon>Eukaryota</taxon>
        <taxon>Fungi</taxon>
        <taxon>Dikarya</taxon>
        <taxon>Ascomycota</taxon>
        <taxon>Pezizomycotina</taxon>
        <taxon>Eurotiomycetes</taxon>
        <taxon>Chaetothyriomycetidae</taxon>
        <taxon>Chaetothyriales</taxon>
        <taxon>Trichomeriaceae</taxon>
        <taxon>Lithohypha</taxon>
    </lineage>
</organism>
<dbReference type="SUPFAM" id="SSF50715">
    <property type="entry name" value="Ribosomal protein L25-like"/>
    <property type="match status" value="1"/>
</dbReference>
<dbReference type="InterPro" id="IPR014729">
    <property type="entry name" value="Rossmann-like_a/b/a_fold"/>
</dbReference>
<dbReference type="Pfam" id="PF03950">
    <property type="entry name" value="tRNA-synt_1c_C"/>
    <property type="match status" value="1"/>
</dbReference>
<keyword evidence="7 9" id="KW-0030">Aminoacyl-tRNA synthetase</keyword>
<gene>
    <name evidence="14" type="primary">GLN4</name>
    <name evidence="14" type="ORF">LTR24_005685</name>
</gene>
<keyword evidence="6 9" id="KW-0648">Protein biosynthesis</keyword>
<dbReference type="SUPFAM" id="SSF52374">
    <property type="entry name" value="Nucleotidylyl transferase"/>
    <property type="match status" value="1"/>
</dbReference>
<dbReference type="Pfam" id="PF00749">
    <property type="entry name" value="tRNA-synt_1c"/>
    <property type="match status" value="1"/>
</dbReference>
<dbReference type="InterPro" id="IPR049437">
    <property type="entry name" value="tRNA-synt_1c_C2"/>
</dbReference>
<evidence type="ECO:0000256" key="7">
    <source>
        <dbReference type="ARBA" id="ARBA00023146"/>
    </source>
</evidence>
<evidence type="ECO:0000313" key="14">
    <source>
        <dbReference type="EMBL" id="KAK5091908.1"/>
    </source>
</evidence>
<evidence type="ECO:0000256" key="10">
    <source>
        <dbReference type="SAM" id="MobiDB-lite"/>
    </source>
</evidence>
<feature type="compositionally biased region" description="Basic residues" evidence="10">
    <location>
        <begin position="32"/>
        <end position="41"/>
    </location>
</feature>
<keyword evidence="5 9" id="KW-0067">ATP-binding</keyword>
<comment type="caution">
    <text evidence="14">The sequence shown here is derived from an EMBL/GenBank/DDBJ whole genome shotgun (WGS) entry which is preliminary data.</text>
</comment>
<dbReference type="GO" id="GO:0004819">
    <property type="term" value="F:glutamine-tRNA ligase activity"/>
    <property type="evidence" value="ECO:0007669"/>
    <property type="project" value="UniProtKB-EC"/>
</dbReference>
<name>A0ABR0K897_9EURO</name>
<dbReference type="PROSITE" id="PS00178">
    <property type="entry name" value="AA_TRNA_LIGASE_I"/>
    <property type="match status" value="1"/>
</dbReference>
<evidence type="ECO:0000256" key="4">
    <source>
        <dbReference type="ARBA" id="ARBA00022741"/>
    </source>
</evidence>
<dbReference type="InterPro" id="IPR000924">
    <property type="entry name" value="Glu/Gln-tRNA-synth"/>
</dbReference>
<evidence type="ECO:0000259" key="11">
    <source>
        <dbReference type="Pfam" id="PF00749"/>
    </source>
</evidence>
<dbReference type="InterPro" id="IPR020058">
    <property type="entry name" value="Glu/Gln-tRNA-synth_Ib_cat-dom"/>
</dbReference>
<evidence type="ECO:0000256" key="1">
    <source>
        <dbReference type="ARBA" id="ARBA00005594"/>
    </source>
</evidence>
<dbReference type="Pfam" id="PF20974">
    <property type="entry name" value="tRNA-synt_1c_C2"/>
    <property type="match status" value="1"/>
</dbReference>
<evidence type="ECO:0000259" key="13">
    <source>
        <dbReference type="Pfam" id="PF20974"/>
    </source>
</evidence>
<evidence type="ECO:0000256" key="5">
    <source>
        <dbReference type="ARBA" id="ARBA00022840"/>
    </source>
</evidence>